<feature type="transmembrane region" description="Helical" evidence="1">
    <location>
        <begin position="212"/>
        <end position="234"/>
    </location>
</feature>
<dbReference type="InterPro" id="IPR038522">
    <property type="entry name" value="T4/T6SS_DotU_sf"/>
</dbReference>
<dbReference type="EMBL" id="CM001561">
    <property type="protein sequence ID" value="EJZ57844.1"/>
    <property type="molecule type" value="Genomic_DNA"/>
</dbReference>
<accession>A0A7U9CQW2</accession>
<keyword evidence="1" id="KW-0472">Membrane</keyword>
<keyword evidence="1" id="KW-0812">Transmembrane</keyword>
<dbReference type="PANTHER" id="PTHR38033:SF1">
    <property type="entry name" value="DOTU FAMILY TYPE IV_VI SECRETION SYSTEM PROTEIN"/>
    <property type="match status" value="1"/>
</dbReference>
<dbReference type="RefSeq" id="WP_003224078.1">
    <property type="nucleotide sequence ID" value="NZ_CM001561.1"/>
</dbReference>
<dbReference type="Proteomes" id="UP000006045">
    <property type="component" value="Chromosome"/>
</dbReference>
<keyword evidence="1" id="KW-1133">Transmembrane helix</keyword>
<organism evidence="3 4">
    <name type="scientific">Pseudomonas fluorescens R124</name>
    <dbReference type="NCBI Taxonomy" id="743713"/>
    <lineage>
        <taxon>Bacteria</taxon>
        <taxon>Pseudomonadati</taxon>
        <taxon>Pseudomonadota</taxon>
        <taxon>Gammaproteobacteria</taxon>
        <taxon>Pseudomonadales</taxon>
        <taxon>Pseudomonadaceae</taxon>
        <taxon>Pseudomonas</taxon>
    </lineage>
</organism>
<dbReference type="Gene3D" id="1.25.40.590">
    <property type="entry name" value="Type IV / VI secretion system, DotU"/>
    <property type="match status" value="1"/>
</dbReference>
<name>A0A7U9CQW2_PSEFL</name>
<evidence type="ECO:0000259" key="2">
    <source>
        <dbReference type="Pfam" id="PF09850"/>
    </source>
</evidence>
<dbReference type="AlphaFoldDB" id="A0A7U9CQW2"/>
<dbReference type="OrthoDB" id="8582146at2"/>
<dbReference type="Pfam" id="PF09850">
    <property type="entry name" value="DotU"/>
    <property type="match status" value="1"/>
</dbReference>
<dbReference type="InterPro" id="IPR017732">
    <property type="entry name" value="T4/T6SS_DotU"/>
</dbReference>
<feature type="domain" description="Type IV / VI secretion system DotU" evidence="2">
    <location>
        <begin position="42"/>
        <end position="227"/>
    </location>
</feature>
<sequence>MSEGTAGAGTRNLSLQDAPLSSAFRQTWQQWSLDWSQLPKDREDEAALVETVVELSTQASQRLWRTAYSRVGDSATEQVKALVYAFVALVDETLLFSPWPGQSAWQSKPLESRLYSTRQAGEQLPAAIQTVLDEQQPTARDLGNVYLQCLILGFHGRLRGEHSQAQLEKWRLALFNFAWQDEADYADVSQRLVQPSQVPPLQLPVRTALPDGFRLALGIVAMVLLLTGIGQFLWRDIRSELEPVLQMSDSVAAPEQDS</sequence>
<evidence type="ECO:0000313" key="4">
    <source>
        <dbReference type="Proteomes" id="UP000006045"/>
    </source>
</evidence>
<evidence type="ECO:0000313" key="3">
    <source>
        <dbReference type="EMBL" id="EJZ57844.1"/>
    </source>
</evidence>
<proteinExistence type="predicted"/>
<dbReference type="NCBIfam" id="TIGR03349">
    <property type="entry name" value="IV_VI_DotU"/>
    <property type="match status" value="1"/>
</dbReference>
<dbReference type="PANTHER" id="PTHR38033">
    <property type="entry name" value="MEMBRANE PROTEIN-RELATED"/>
    <property type="match status" value="1"/>
</dbReference>
<evidence type="ECO:0000256" key="1">
    <source>
        <dbReference type="SAM" id="Phobius"/>
    </source>
</evidence>
<protein>
    <submittedName>
        <fullName evidence="3">DotU</fullName>
    </submittedName>
</protein>
<reference evidence="3 4" key="1">
    <citation type="submission" date="2012-08" db="EMBL/GenBank/DDBJ databases">
        <title>The genome of cave-isolated P. fluorescens strain R124 demonstrates phenotypic adaptation to the mineral environment.</title>
        <authorList>
            <person name="Barton M.D."/>
            <person name="Petronio M."/>
            <person name="Giarrizzo J.G."/>
            <person name="Bowling B.V."/>
            <person name="Barton H.A."/>
        </authorList>
    </citation>
    <scope>NUCLEOTIDE SEQUENCE [LARGE SCALE GENOMIC DNA]</scope>
    <source>
        <strain evidence="3 4">R124</strain>
    </source>
</reference>
<gene>
    <name evidence="3" type="primary">dotU</name>
    <name evidence="3" type="ORF">I1A_002169</name>
</gene>